<comment type="caution">
    <text evidence="2">The sequence shown here is derived from an EMBL/GenBank/DDBJ whole genome shotgun (WGS) entry which is preliminary data.</text>
</comment>
<organism evidence="2 3">
    <name type="scientific">Streptomyces griseicoloratus</name>
    <dbReference type="NCBI Taxonomy" id="2752516"/>
    <lineage>
        <taxon>Bacteria</taxon>
        <taxon>Bacillati</taxon>
        <taxon>Actinomycetota</taxon>
        <taxon>Actinomycetes</taxon>
        <taxon>Kitasatosporales</taxon>
        <taxon>Streptomycetaceae</taxon>
        <taxon>Streptomyces</taxon>
    </lineage>
</organism>
<evidence type="ECO:0000313" key="3">
    <source>
        <dbReference type="Proteomes" id="UP000621210"/>
    </source>
</evidence>
<reference evidence="2" key="1">
    <citation type="submission" date="2020-09" db="EMBL/GenBank/DDBJ databases">
        <title>Streptomyces grisecoloratus sp. nov., isolated from cotton soil.</title>
        <authorList>
            <person name="Xing L."/>
        </authorList>
    </citation>
    <scope>NUCLEOTIDE SEQUENCE</scope>
    <source>
        <strain evidence="2">TRM S81-3</strain>
    </source>
</reference>
<evidence type="ECO:0000256" key="1">
    <source>
        <dbReference type="SAM" id="MobiDB-lite"/>
    </source>
</evidence>
<feature type="compositionally biased region" description="Basic and acidic residues" evidence="1">
    <location>
        <begin position="95"/>
        <end position="106"/>
    </location>
</feature>
<feature type="region of interest" description="Disordered" evidence="1">
    <location>
        <begin position="12"/>
        <end position="35"/>
    </location>
</feature>
<dbReference type="Proteomes" id="UP000621210">
    <property type="component" value="Unassembled WGS sequence"/>
</dbReference>
<protein>
    <submittedName>
        <fullName evidence="2">Uncharacterized protein</fullName>
    </submittedName>
</protein>
<accession>A0A926QSA1</accession>
<feature type="region of interest" description="Disordered" evidence="1">
    <location>
        <begin position="75"/>
        <end position="117"/>
    </location>
</feature>
<dbReference type="EMBL" id="JACVQF010000200">
    <property type="protein sequence ID" value="MBD0421540.1"/>
    <property type="molecule type" value="Genomic_DNA"/>
</dbReference>
<keyword evidence="3" id="KW-1185">Reference proteome</keyword>
<evidence type="ECO:0000313" key="2">
    <source>
        <dbReference type="EMBL" id="MBD0421540.1"/>
    </source>
</evidence>
<name>A0A926QSA1_9ACTN</name>
<sequence length="214" mass="23063">MRGAQDVLRLGAATAVAQPRPVGRPQPGPFEDPLLGSRHGVCRRVRGVRPLVVGRQRGHGGEDERVVRGDLVHPRRAPGRHLGQGLRPPATAQGGEHEVEEGKVEPGEPAGQFSRRHEPAQAVVRLLVPSVDQGGQGFQMGQVVGDEPHAGAPCLRLDPRQQRAQPSLVTAACQEVRVVVPEQQRVGVVAELLRGVRVAQAVLRGSQRPLRKSW</sequence>
<dbReference type="RefSeq" id="WP_188182523.1">
    <property type="nucleotide sequence ID" value="NZ_JACVQF010000200.1"/>
</dbReference>
<proteinExistence type="predicted"/>
<gene>
    <name evidence="2" type="ORF">H0H10_20685</name>
</gene>
<dbReference type="AlphaFoldDB" id="A0A926QSA1"/>
<reference evidence="2" key="2">
    <citation type="submission" date="2020-09" db="EMBL/GenBank/DDBJ databases">
        <authorList>
            <person name="Luo X."/>
        </authorList>
    </citation>
    <scope>NUCLEOTIDE SEQUENCE</scope>
    <source>
        <strain evidence="2">TRM S81-3</strain>
    </source>
</reference>